<reference evidence="1 2" key="1">
    <citation type="submission" date="2017-10" db="EMBL/GenBank/DDBJ databases">
        <title>The new phylogeny of genus Mycobacterium.</title>
        <authorList>
            <person name="Tortoli E."/>
            <person name="Trovato A."/>
            <person name="Cirillo D.M."/>
        </authorList>
    </citation>
    <scope>NUCLEOTIDE SEQUENCE [LARGE SCALE GENOMIC DNA]</scope>
    <source>
        <strain evidence="1 2">CCUG37673</strain>
    </source>
</reference>
<accession>A0A2A7MN23</accession>
<organism evidence="1 2">
    <name type="scientific">Mycolicibacterium agri</name>
    <name type="common">Mycobacterium agri</name>
    <dbReference type="NCBI Taxonomy" id="36811"/>
    <lineage>
        <taxon>Bacteria</taxon>
        <taxon>Bacillati</taxon>
        <taxon>Actinomycetota</taxon>
        <taxon>Actinomycetes</taxon>
        <taxon>Mycobacteriales</taxon>
        <taxon>Mycobacteriaceae</taxon>
        <taxon>Mycolicibacterium</taxon>
    </lineage>
</organism>
<gene>
    <name evidence="1" type="ORF">CQY20_31955</name>
</gene>
<name>A0A2A7MN23_MYCAG</name>
<comment type="caution">
    <text evidence="1">The sequence shown here is derived from an EMBL/GenBank/DDBJ whole genome shotgun (WGS) entry which is preliminary data.</text>
</comment>
<dbReference type="Proteomes" id="UP000220914">
    <property type="component" value="Unassembled WGS sequence"/>
</dbReference>
<dbReference type="AlphaFoldDB" id="A0A2A7MN23"/>
<evidence type="ECO:0000313" key="1">
    <source>
        <dbReference type="EMBL" id="PEG33212.1"/>
    </source>
</evidence>
<sequence>MWCLGALGRGLAGALNLPDPMINEGWRRGEPAYTFEGFPGRLDMFFQRSLSAIGEGHVARWVKDNGRRLGGIPDIAIRAKPTAGDVRFAVIDPKLRQRDRLPAEELYKILGYLQNFDIRPAIGMVLIYTASSEVTEPDIFHDGEGGTLISAALNPAAPQEVTGVVLDQVNRAVLSLIDYKLPSQGGDEAVPTAELTDDERAELAIEATKASLATWGQTHLSEIGASRDRIETLVGETRWKALDQDAQVMMATADLVGHQLDPTADFSGPVIGMCAAVEYLLHACAITPLVGDDKDRQRQTRTFGAAIDAIDLACQGKGGDLPRDIRTHFEQLQLNVSRVEDLIPTWRRLNRTFRVPAAHRKVLTKADWQQLYRLVMGAETLFIRTYDAIRPPG</sequence>
<proteinExistence type="predicted"/>
<protein>
    <submittedName>
        <fullName evidence="1">Uncharacterized protein</fullName>
    </submittedName>
</protein>
<keyword evidence="2" id="KW-1185">Reference proteome</keyword>
<evidence type="ECO:0000313" key="2">
    <source>
        <dbReference type="Proteomes" id="UP000220914"/>
    </source>
</evidence>
<dbReference type="EMBL" id="PDCP01000133">
    <property type="protein sequence ID" value="PEG33212.1"/>
    <property type="molecule type" value="Genomic_DNA"/>
</dbReference>